<proteinExistence type="predicted"/>
<gene>
    <name evidence="1" type="ORF">MILVUS5_LOCUS26188</name>
</gene>
<evidence type="ECO:0000313" key="2">
    <source>
        <dbReference type="Proteomes" id="UP001177021"/>
    </source>
</evidence>
<dbReference type="Proteomes" id="UP001177021">
    <property type="component" value="Unassembled WGS sequence"/>
</dbReference>
<sequence length="428" mass="48437">MNYDRAGSGESDPNPKKSLKSEVLDIQELADQLQIGAQFYVIGVSIAVVTTVLQIYLFWPEMAHRCSELVFRFDSTSTASLTAVVVVQHLDQEVQLQEQEEATIAQPSKQNSILSLTIDEFQCKRGKSFGSLNMDEFIASIWSSNDEDTTTQTQKNTKNVATTEQTISQDGNSFSVPTPICKKTVDEVWSEIHKNTPQFKEENNLQRNETLMKQQTLGELTLEDFLVKAGVVQQSSSYPFQTHSGNVLRNVTPVNLASYGLMPSMGMGFSTQCVSSNGLATYQMLSQNNNLGVQDQVGESSNRKRIINGPPDVVVERRQRRMLKNRESAARSRARRQVFYSSYSTLNLFQLICFLVHNLEYELLCNAYTVELEAELNLLKEENEKLKQVLAEAERKRKQELLHRNHPTKGQKGTEKLRAIRRPISAIW</sequence>
<keyword evidence="2" id="KW-1185">Reference proteome</keyword>
<evidence type="ECO:0000313" key="1">
    <source>
        <dbReference type="EMBL" id="CAJ2660181.1"/>
    </source>
</evidence>
<reference evidence="1" key="1">
    <citation type="submission" date="2023-10" db="EMBL/GenBank/DDBJ databases">
        <authorList>
            <person name="Rodriguez Cubillos JULIANA M."/>
            <person name="De Vega J."/>
        </authorList>
    </citation>
    <scope>NUCLEOTIDE SEQUENCE</scope>
</reference>
<protein>
    <submittedName>
        <fullName evidence="1">Uncharacterized protein</fullName>
    </submittedName>
</protein>
<name>A0ACB0KV27_TRIPR</name>
<accession>A0ACB0KV27</accession>
<dbReference type="EMBL" id="CASHSV030000311">
    <property type="protein sequence ID" value="CAJ2660181.1"/>
    <property type="molecule type" value="Genomic_DNA"/>
</dbReference>
<comment type="caution">
    <text evidence="1">The sequence shown here is derived from an EMBL/GenBank/DDBJ whole genome shotgun (WGS) entry which is preliminary data.</text>
</comment>
<organism evidence="1 2">
    <name type="scientific">Trifolium pratense</name>
    <name type="common">Red clover</name>
    <dbReference type="NCBI Taxonomy" id="57577"/>
    <lineage>
        <taxon>Eukaryota</taxon>
        <taxon>Viridiplantae</taxon>
        <taxon>Streptophyta</taxon>
        <taxon>Embryophyta</taxon>
        <taxon>Tracheophyta</taxon>
        <taxon>Spermatophyta</taxon>
        <taxon>Magnoliopsida</taxon>
        <taxon>eudicotyledons</taxon>
        <taxon>Gunneridae</taxon>
        <taxon>Pentapetalae</taxon>
        <taxon>rosids</taxon>
        <taxon>fabids</taxon>
        <taxon>Fabales</taxon>
        <taxon>Fabaceae</taxon>
        <taxon>Papilionoideae</taxon>
        <taxon>50 kb inversion clade</taxon>
        <taxon>NPAAA clade</taxon>
        <taxon>Hologalegina</taxon>
        <taxon>IRL clade</taxon>
        <taxon>Trifolieae</taxon>
        <taxon>Trifolium</taxon>
    </lineage>
</organism>